<dbReference type="PANTHER" id="PTHR48111">
    <property type="entry name" value="REGULATOR OF RPOS"/>
    <property type="match status" value="1"/>
</dbReference>
<evidence type="ECO:0000256" key="3">
    <source>
        <dbReference type="ARBA" id="ARBA00023125"/>
    </source>
</evidence>
<dbReference type="PROSITE" id="PS51755">
    <property type="entry name" value="OMPR_PHOB"/>
    <property type="match status" value="1"/>
</dbReference>
<dbReference type="InterPro" id="IPR036388">
    <property type="entry name" value="WH-like_DNA-bd_sf"/>
</dbReference>
<evidence type="ECO:0000256" key="1">
    <source>
        <dbReference type="ARBA" id="ARBA00022553"/>
    </source>
</evidence>
<dbReference type="Proteomes" id="UP001203761">
    <property type="component" value="Unassembled WGS sequence"/>
</dbReference>
<dbReference type="Gene3D" id="1.10.10.10">
    <property type="entry name" value="Winged helix-like DNA-binding domain superfamily/Winged helix DNA-binding domain"/>
    <property type="match status" value="1"/>
</dbReference>
<dbReference type="RefSeq" id="WP_249737280.1">
    <property type="nucleotide sequence ID" value="NZ_JAKNCJ010000002.1"/>
</dbReference>
<keyword evidence="9" id="KW-1185">Reference proteome</keyword>
<dbReference type="EMBL" id="JAKNCJ010000002">
    <property type="protein sequence ID" value="MCL6423191.1"/>
    <property type="molecule type" value="Genomic_DNA"/>
</dbReference>
<dbReference type="InterPro" id="IPR001867">
    <property type="entry name" value="OmpR/PhoB-type_DNA-bd"/>
</dbReference>
<reference evidence="8" key="1">
    <citation type="submission" date="2022-02" db="EMBL/GenBank/DDBJ databases">
        <authorList>
            <person name="Lee M."/>
            <person name="Kim S.-J."/>
            <person name="Jung M.-Y."/>
        </authorList>
    </citation>
    <scope>NUCLEOTIDE SEQUENCE</scope>
    <source>
        <strain evidence="8">JHP9</strain>
    </source>
</reference>
<evidence type="ECO:0000313" key="9">
    <source>
        <dbReference type="Proteomes" id="UP001203761"/>
    </source>
</evidence>
<name>A0ABT0R001_9MICO</name>
<feature type="region of interest" description="Disordered" evidence="6">
    <location>
        <begin position="84"/>
        <end position="142"/>
    </location>
</feature>
<organism evidence="8 9">
    <name type="scientific">Brachybacterium equifaecis</name>
    <dbReference type="NCBI Taxonomy" id="2910770"/>
    <lineage>
        <taxon>Bacteria</taxon>
        <taxon>Bacillati</taxon>
        <taxon>Actinomycetota</taxon>
        <taxon>Actinomycetes</taxon>
        <taxon>Micrococcales</taxon>
        <taxon>Dermabacteraceae</taxon>
        <taxon>Brachybacterium</taxon>
    </lineage>
</organism>
<dbReference type="InterPro" id="IPR016032">
    <property type="entry name" value="Sig_transdc_resp-reg_C-effctor"/>
</dbReference>
<dbReference type="CDD" id="cd00383">
    <property type="entry name" value="trans_reg_C"/>
    <property type="match status" value="1"/>
</dbReference>
<dbReference type="Pfam" id="PF00486">
    <property type="entry name" value="Trans_reg_C"/>
    <property type="match status" value="1"/>
</dbReference>
<gene>
    <name evidence="8" type="ORF">Bequi_07305</name>
</gene>
<evidence type="ECO:0000256" key="4">
    <source>
        <dbReference type="ARBA" id="ARBA00023163"/>
    </source>
</evidence>
<dbReference type="SUPFAM" id="SSF46894">
    <property type="entry name" value="C-terminal effector domain of the bipartite response regulators"/>
    <property type="match status" value="1"/>
</dbReference>
<dbReference type="PANTHER" id="PTHR48111:SF4">
    <property type="entry name" value="DNA-BINDING DUAL TRANSCRIPTIONAL REGULATOR OMPR"/>
    <property type="match status" value="1"/>
</dbReference>
<keyword evidence="1" id="KW-0597">Phosphoprotein</keyword>
<evidence type="ECO:0000256" key="5">
    <source>
        <dbReference type="PROSITE-ProRule" id="PRU01091"/>
    </source>
</evidence>
<protein>
    <submittedName>
        <fullName evidence="8">Winged helix-turn-helix domain-containing protein</fullName>
    </submittedName>
</protein>
<feature type="compositionally biased region" description="Low complexity" evidence="6">
    <location>
        <begin position="103"/>
        <end position="130"/>
    </location>
</feature>
<keyword evidence="2" id="KW-0805">Transcription regulation</keyword>
<dbReference type="SMART" id="SM00862">
    <property type="entry name" value="Trans_reg_C"/>
    <property type="match status" value="1"/>
</dbReference>
<dbReference type="InterPro" id="IPR039420">
    <property type="entry name" value="WalR-like"/>
</dbReference>
<evidence type="ECO:0000256" key="2">
    <source>
        <dbReference type="ARBA" id="ARBA00023015"/>
    </source>
</evidence>
<evidence type="ECO:0000313" key="8">
    <source>
        <dbReference type="EMBL" id="MCL6423191.1"/>
    </source>
</evidence>
<comment type="caution">
    <text evidence="8">The sequence shown here is derived from an EMBL/GenBank/DDBJ whole genome shotgun (WGS) entry which is preliminary data.</text>
</comment>
<feature type="domain" description="OmpR/PhoB-type" evidence="7">
    <location>
        <begin position="158"/>
        <end position="257"/>
    </location>
</feature>
<evidence type="ECO:0000256" key="6">
    <source>
        <dbReference type="SAM" id="MobiDB-lite"/>
    </source>
</evidence>
<sequence>MTAVLTRTDIPAAAHSLNGRPRTAALRSLSGAPSASVAAASPAADADAVTLTLTLTLPASTSDVEAARIADSLRSGARRLTAGREAAATVTVHSPRSFTASGSPRGAALRALPPRRAASPAAPQSSRRAGIVSPSSPARRDAETARRLLLQARAVSPSAAPTAADSALVIDLFGRRVRIDGADVDLTHKEYELLAHLARNSRRIVSREELMESVWAGAPAETGERTVDVHVRRLRAKLGRYRRLISTVRGAGYRLDTGSDVAILD</sequence>
<evidence type="ECO:0000259" key="7">
    <source>
        <dbReference type="PROSITE" id="PS51755"/>
    </source>
</evidence>
<accession>A0ABT0R001</accession>
<keyword evidence="4" id="KW-0804">Transcription</keyword>
<keyword evidence="3 5" id="KW-0238">DNA-binding</keyword>
<feature type="compositionally biased region" description="Polar residues" evidence="6">
    <location>
        <begin position="91"/>
        <end position="102"/>
    </location>
</feature>
<proteinExistence type="predicted"/>
<feature type="DNA-binding region" description="OmpR/PhoB-type" evidence="5">
    <location>
        <begin position="158"/>
        <end position="257"/>
    </location>
</feature>